<dbReference type="AlphaFoldDB" id="F0LKI8"/>
<protein>
    <submittedName>
        <fullName evidence="1">Uncharacterized protein</fullName>
    </submittedName>
</protein>
<evidence type="ECO:0000313" key="1">
    <source>
        <dbReference type="EMBL" id="ADT84822.1"/>
    </source>
</evidence>
<dbReference type="EMBL" id="CP002372">
    <property type="protein sequence ID" value="ADT84822.1"/>
    <property type="molecule type" value="Genomic_DNA"/>
</dbReference>
<name>F0LKI8_THEBM</name>
<sequence>MEQFVTSKFGDNARILTTIVFLKNMKFYSCVKRRHERAVFWIVCGIKIT</sequence>
<evidence type="ECO:0000313" key="2">
    <source>
        <dbReference type="Proteomes" id="UP000007478"/>
    </source>
</evidence>
<proteinExistence type="predicted"/>
<dbReference type="PATRIC" id="fig|391623.17.peg.1846"/>
<reference evidence="1 2" key="1">
    <citation type="journal article" date="2011" name="J. Bacteriol.">
        <title>Complete genome sequence of the hyperthermophilic, piezophilic, heterotrophic, and carboxydotrophic archaeon Thermococcus barophilus MP.</title>
        <authorList>
            <person name="Vannier P."/>
            <person name="Marteinsson V.T."/>
            <person name="Fridjonsson O.H."/>
            <person name="Oger P."/>
            <person name="Jebbar M."/>
        </authorList>
    </citation>
    <scope>NUCLEOTIDE SEQUENCE [LARGE SCALE GENOMIC DNA]</scope>
    <source>
        <strain evidence="2">DSM 11836 / MP</strain>
    </source>
</reference>
<gene>
    <name evidence="1" type="ordered locus">TERMP_01847</name>
</gene>
<accession>F0LKI8</accession>
<dbReference type="Proteomes" id="UP000007478">
    <property type="component" value="Chromosome"/>
</dbReference>
<dbReference type="HOGENOM" id="CLU_3131032_0_0_2"/>
<dbReference type="KEGG" id="tba:TERMP_01847"/>
<organism evidence="1 2">
    <name type="scientific">Thermococcus barophilus (strain DSM 11836 / MP)</name>
    <dbReference type="NCBI Taxonomy" id="391623"/>
    <lineage>
        <taxon>Archaea</taxon>
        <taxon>Methanobacteriati</taxon>
        <taxon>Methanobacteriota</taxon>
        <taxon>Thermococci</taxon>
        <taxon>Thermococcales</taxon>
        <taxon>Thermococcaceae</taxon>
        <taxon>Thermococcus</taxon>
    </lineage>
</organism>
<keyword evidence="2" id="KW-1185">Reference proteome</keyword>